<keyword evidence="3" id="KW-1185">Reference proteome</keyword>
<organism evidence="2 3">
    <name type="scientific">Eucalyptus globulus</name>
    <name type="common">Tasmanian blue gum</name>
    <dbReference type="NCBI Taxonomy" id="34317"/>
    <lineage>
        <taxon>Eukaryota</taxon>
        <taxon>Viridiplantae</taxon>
        <taxon>Streptophyta</taxon>
        <taxon>Embryophyta</taxon>
        <taxon>Tracheophyta</taxon>
        <taxon>Spermatophyta</taxon>
        <taxon>Magnoliopsida</taxon>
        <taxon>eudicotyledons</taxon>
        <taxon>Gunneridae</taxon>
        <taxon>Pentapetalae</taxon>
        <taxon>rosids</taxon>
        <taxon>malvids</taxon>
        <taxon>Myrtales</taxon>
        <taxon>Myrtaceae</taxon>
        <taxon>Myrtoideae</taxon>
        <taxon>Eucalypteae</taxon>
        <taxon>Eucalyptus</taxon>
    </lineage>
</organism>
<dbReference type="EMBL" id="JBJKBG010000010">
    <property type="protein sequence ID" value="KAL3718238.1"/>
    <property type="molecule type" value="Genomic_DNA"/>
</dbReference>
<reference evidence="2 3" key="1">
    <citation type="submission" date="2024-11" db="EMBL/GenBank/DDBJ databases">
        <title>Chromosome-level genome assembly of Eucalyptus globulus Labill. provides insights into its genome evolution.</title>
        <authorList>
            <person name="Li X."/>
        </authorList>
    </citation>
    <scope>NUCLEOTIDE SEQUENCE [LARGE SCALE GENOMIC DNA]</scope>
    <source>
        <strain evidence="2">CL2024</strain>
        <tissue evidence="2">Fresh tender leaves</tissue>
    </source>
</reference>
<keyword evidence="1" id="KW-0812">Transmembrane</keyword>
<evidence type="ECO:0000313" key="2">
    <source>
        <dbReference type="EMBL" id="KAL3718238.1"/>
    </source>
</evidence>
<evidence type="ECO:0000256" key="1">
    <source>
        <dbReference type="SAM" id="Phobius"/>
    </source>
</evidence>
<protein>
    <submittedName>
        <fullName evidence="2">Uncharacterized protein</fullName>
    </submittedName>
</protein>
<proteinExistence type="predicted"/>
<name>A0ABD3IXP2_EUCGL</name>
<gene>
    <name evidence="2" type="ORF">ACJRO7_003382</name>
</gene>
<keyword evidence="1" id="KW-1133">Transmembrane helix</keyword>
<dbReference type="AlphaFoldDB" id="A0ABD3IXP2"/>
<dbReference type="PANTHER" id="PTHR28052">
    <property type="entry name" value="UPF0545 PROTEIN C22ORF39"/>
    <property type="match status" value="1"/>
</dbReference>
<dbReference type="InterPro" id="IPR021475">
    <property type="entry name" value="Pants/Emi1-like"/>
</dbReference>
<accession>A0ABD3IXP2</accession>
<evidence type="ECO:0000313" key="3">
    <source>
        <dbReference type="Proteomes" id="UP001634007"/>
    </source>
</evidence>
<dbReference type="PANTHER" id="PTHR28052:SF1">
    <property type="entry name" value="UPF0545 PROTEIN C22ORF39"/>
    <property type="match status" value="1"/>
</dbReference>
<comment type="caution">
    <text evidence="2">The sequence shown here is derived from an EMBL/GenBank/DDBJ whole genome shotgun (WGS) entry which is preliminary data.</text>
</comment>
<dbReference type="Proteomes" id="UP001634007">
    <property type="component" value="Unassembled WGS sequence"/>
</dbReference>
<sequence length="131" mass="15386">MASGDEEASSVPRRHLSCTTYFNALWFCSSLSLLINFVFDPMPWIWPAILPFLFSSVHKMQQYYWLGVLDNYLGKWSALVDCLALKTKRESEVHEILETHEKAKHRIRTFRTPEKASSHWKELFAHLDEPE</sequence>
<feature type="transmembrane region" description="Helical" evidence="1">
    <location>
        <begin position="20"/>
        <end position="39"/>
    </location>
</feature>
<keyword evidence="1" id="KW-0472">Membrane</keyword>